<organism evidence="2 3">
    <name type="scientific">Seminavis robusta</name>
    <dbReference type="NCBI Taxonomy" id="568900"/>
    <lineage>
        <taxon>Eukaryota</taxon>
        <taxon>Sar</taxon>
        <taxon>Stramenopiles</taxon>
        <taxon>Ochrophyta</taxon>
        <taxon>Bacillariophyta</taxon>
        <taxon>Bacillariophyceae</taxon>
        <taxon>Bacillariophycidae</taxon>
        <taxon>Naviculales</taxon>
        <taxon>Naviculaceae</taxon>
        <taxon>Seminavis</taxon>
    </lineage>
</organism>
<dbReference type="AlphaFoldDB" id="A0A9N8HA83"/>
<dbReference type="EMBL" id="CAICTM010000231">
    <property type="protein sequence ID" value="CAB9505482.1"/>
    <property type="molecule type" value="Genomic_DNA"/>
</dbReference>
<dbReference type="GO" id="GO:0005794">
    <property type="term" value="C:Golgi apparatus"/>
    <property type="evidence" value="ECO:0007669"/>
    <property type="project" value="TreeGrafter"/>
</dbReference>
<keyword evidence="3" id="KW-1185">Reference proteome</keyword>
<dbReference type="InterPro" id="IPR055286">
    <property type="entry name" value="RXYLT1-like"/>
</dbReference>
<evidence type="ECO:0000259" key="1">
    <source>
        <dbReference type="Pfam" id="PF24785"/>
    </source>
</evidence>
<dbReference type="PANTHER" id="PTHR15576">
    <property type="entry name" value="RIBITOL-5-PHOSPHATE XYLOSYLTRANSFERASE 1"/>
    <property type="match status" value="1"/>
</dbReference>
<comment type="caution">
    <text evidence="2">The sequence shown here is derived from an EMBL/GenBank/DDBJ whole genome shotgun (WGS) entry which is preliminary data.</text>
</comment>
<dbReference type="PANTHER" id="PTHR15576:SF1">
    <property type="entry name" value="RIBITOL-5-PHOSPHATE XYLOSYLTRANSFERASE 1"/>
    <property type="match status" value="1"/>
</dbReference>
<name>A0A9N8HA83_9STRA</name>
<dbReference type="Pfam" id="PF24785">
    <property type="entry name" value="RXYLT1_C"/>
    <property type="match status" value="1"/>
</dbReference>
<protein>
    <recommendedName>
        <fullName evidence="1">RXYLT1 C-terminal domain-containing protein</fullName>
    </recommendedName>
</protein>
<dbReference type="OrthoDB" id="45254at2759"/>
<evidence type="ECO:0000313" key="3">
    <source>
        <dbReference type="Proteomes" id="UP001153069"/>
    </source>
</evidence>
<proteinExistence type="predicted"/>
<sequence>MKLMVWIQKSRRVRGQALVFLVLALGYLLSRQLSHHVGIIQTDTDEEVLARPAIIARDNGLPLVVQDQDERDFYEYHYQSIRRYVNASSALVWDARTSSGRTFGPLWQLFPTVYRANGKKEPDLNRQLPGRPYIFWGSICQAALYFTRHRAADATTTPLPHVLFFQLNENWGGLSQAIPGKTANWTPDLIRQEWKKEGCKNSTVFRYLDHPDTLLAITTQFQIFDHPKVHSLPLGIQKVSKAQFLLEQLAQQQRQQPPPQRTQLLMVNSKARSMRKAAIDAVLRNFKGTGLKNTFGKDDAAVSNYYAEMQRSKFIFSPGGLGFDCYRHWEALYLGTVPVLEHLNRTDGWFRTFRDLPVAWIDSYDNLTPAFLEREYRRIIRRARDYKYEKLTKQWWARFIQSHVPSELLQNAKKK</sequence>
<dbReference type="GO" id="GO:0120053">
    <property type="term" value="F:ribitol beta-1,4-xylosyltransferase activity"/>
    <property type="evidence" value="ECO:0007669"/>
    <property type="project" value="InterPro"/>
</dbReference>
<gene>
    <name evidence="2" type="ORF">SEMRO_232_G094000.1</name>
</gene>
<dbReference type="Proteomes" id="UP001153069">
    <property type="component" value="Unassembled WGS sequence"/>
</dbReference>
<feature type="domain" description="RXYLT1 C-terminal" evidence="1">
    <location>
        <begin position="299"/>
        <end position="400"/>
    </location>
</feature>
<dbReference type="InterPro" id="IPR057538">
    <property type="entry name" value="RXYLT1_C"/>
</dbReference>
<dbReference type="GO" id="GO:0035269">
    <property type="term" value="P:protein O-linked glycosylation via mannose"/>
    <property type="evidence" value="ECO:0007669"/>
    <property type="project" value="InterPro"/>
</dbReference>
<reference evidence="2" key="1">
    <citation type="submission" date="2020-06" db="EMBL/GenBank/DDBJ databases">
        <authorList>
            <consortium name="Plant Systems Biology data submission"/>
        </authorList>
    </citation>
    <scope>NUCLEOTIDE SEQUENCE</scope>
    <source>
        <strain evidence="2">D6</strain>
    </source>
</reference>
<accession>A0A9N8HA83</accession>
<evidence type="ECO:0000313" key="2">
    <source>
        <dbReference type="EMBL" id="CAB9505482.1"/>
    </source>
</evidence>